<proteinExistence type="predicted"/>
<name>A0A2P2R4G3_RHIMU</name>
<sequence>MNNAPMLKLNSTTLVVLRKRKKATKILS</sequence>
<evidence type="ECO:0000313" key="1">
    <source>
        <dbReference type="EMBL" id="MBX74159.1"/>
    </source>
</evidence>
<accession>A0A2P2R4G3</accession>
<protein>
    <submittedName>
        <fullName evidence="1">Uncharacterized protein</fullName>
    </submittedName>
</protein>
<dbReference type="AlphaFoldDB" id="A0A2P2R4G3"/>
<organism evidence="1">
    <name type="scientific">Rhizophora mucronata</name>
    <name type="common">Asiatic mangrove</name>
    <dbReference type="NCBI Taxonomy" id="61149"/>
    <lineage>
        <taxon>Eukaryota</taxon>
        <taxon>Viridiplantae</taxon>
        <taxon>Streptophyta</taxon>
        <taxon>Embryophyta</taxon>
        <taxon>Tracheophyta</taxon>
        <taxon>Spermatophyta</taxon>
        <taxon>Magnoliopsida</taxon>
        <taxon>eudicotyledons</taxon>
        <taxon>Gunneridae</taxon>
        <taxon>Pentapetalae</taxon>
        <taxon>rosids</taxon>
        <taxon>fabids</taxon>
        <taxon>Malpighiales</taxon>
        <taxon>Rhizophoraceae</taxon>
        <taxon>Rhizophora</taxon>
    </lineage>
</organism>
<dbReference type="EMBL" id="GGEC01093675">
    <property type="protein sequence ID" value="MBX74159.1"/>
    <property type="molecule type" value="Transcribed_RNA"/>
</dbReference>
<reference evidence="1" key="1">
    <citation type="submission" date="2018-02" db="EMBL/GenBank/DDBJ databases">
        <title>Rhizophora mucronata_Transcriptome.</title>
        <authorList>
            <person name="Meera S.P."/>
            <person name="Sreeshan A."/>
            <person name="Augustine A."/>
        </authorList>
    </citation>
    <scope>NUCLEOTIDE SEQUENCE</scope>
    <source>
        <tissue evidence="1">Leaf</tissue>
    </source>
</reference>